<keyword evidence="2" id="KW-1133">Transmembrane helix</keyword>
<feature type="compositionally biased region" description="Basic and acidic residues" evidence="1">
    <location>
        <begin position="1"/>
        <end position="12"/>
    </location>
</feature>
<evidence type="ECO:0000313" key="4">
    <source>
        <dbReference type="Proteomes" id="UP000465810"/>
    </source>
</evidence>
<name>A0A7X4K4U5_9SPHN</name>
<feature type="transmembrane region" description="Helical" evidence="2">
    <location>
        <begin position="46"/>
        <end position="67"/>
    </location>
</feature>
<keyword evidence="4" id="KW-1185">Reference proteome</keyword>
<gene>
    <name evidence="3" type="ORF">GR702_00695</name>
</gene>
<reference evidence="3 4" key="1">
    <citation type="submission" date="2019-12" db="EMBL/GenBank/DDBJ databases">
        <authorList>
            <person name="Feng G."/>
            <person name="Zhu H."/>
        </authorList>
    </citation>
    <scope>NUCLEOTIDE SEQUENCE [LARGE SCALE GENOMIC DNA]</scope>
    <source>
        <strain evidence="3 4">FGD1</strain>
    </source>
</reference>
<sequence length="68" mass="7257">MSGMEHESDRRPGGPAETSPLRSSPWLARAGVGPAPGTVGARPVLWRWWLAAGLLSIAMWAGIFALVF</sequence>
<evidence type="ECO:0000256" key="1">
    <source>
        <dbReference type="SAM" id="MobiDB-lite"/>
    </source>
</evidence>
<proteinExistence type="predicted"/>
<accession>A0A7X4K4U5</accession>
<dbReference type="AlphaFoldDB" id="A0A7X4K4U5"/>
<dbReference type="RefSeq" id="WP_160984030.1">
    <property type="nucleotide sequence ID" value="NZ_WVTD01000001.1"/>
</dbReference>
<evidence type="ECO:0000256" key="2">
    <source>
        <dbReference type="SAM" id="Phobius"/>
    </source>
</evidence>
<protein>
    <submittedName>
        <fullName evidence="3">Uncharacterized protein</fullName>
    </submittedName>
</protein>
<feature type="region of interest" description="Disordered" evidence="1">
    <location>
        <begin position="1"/>
        <end position="29"/>
    </location>
</feature>
<dbReference type="EMBL" id="WVTD01000001">
    <property type="protein sequence ID" value="MYL96291.1"/>
    <property type="molecule type" value="Genomic_DNA"/>
</dbReference>
<keyword evidence="2" id="KW-0812">Transmembrane</keyword>
<dbReference type="Proteomes" id="UP000465810">
    <property type="component" value="Unassembled WGS sequence"/>
</dbReference>
<comment type="caution">
    <text evidence="3">The sequence shown here is derived from an EMBL/GenBank/DDBJ whole genome shotgun (WGS) entry which is preliminary data.</text>
</comment>
<evidence type="ECO:0000313" key="3">
    <source>
        <dbReference type="EMBL" id="MYL96291.1"/>
    </source>
</evidence>
<organism evidence="3 4">
    <name type="scientific">Novosphingobium silvae</name>
    <dbReference type="NCBI Taxonomy" id="2692619"/>
    <lineage>
        <taxon>Bacteria</taxon>
        <taxon>Pseudomonadati</taxon>
        <taxon>Pseudomonadota</taxon>
        <taxon>Alphaproteobacteria</taxon>
        <taxon>Sphingomonadales</taxon>
        <taxon>Sphingomonadaceae</taxon>
        <taxon>Novosphingobium</taxon>
    </lineage>
</organism>
<keyword evidence="2" id="KW-0472">Membrane</keyword>